<gene>
    <name evidence="3" type="ORF">B4U37_12975</name>
    <name evidence="4" type="ORF">FZC74_20600</name>
</gene>
<protein>
    <submittedName>
        <fullName evidence="4">DUF2663 family protein</fullName>
    </submittedName>
</protein>
<evidence type="ECO:0000313" key="6">
    <source>
        <dbReference type="Proteomes" id="UP000323393"/>
    </source>
</evidence>
<dbReference type="AlphaFoldDB" id="A0A1Y0CNP8"/>
<keyword evidence="2" id="KW-1133">Transmembrane helix</keyword>
<evidence type="ECO:0000313" key="3">
    <source>
        <dbReference type="EMBL" id="ART76900.1"/>
    </source>
</evidence>
<dbReference type="KEGG" id="bhk:B4U37_12975"/>
<dbReference type="InterPro" id="IPR020210">
    <property type="entry name" value="Uncharacterised_YpbF_TM"/>
</dbReference>
<dbReference type="Proteomes" id="UP000323393">
    <property type="component" value="Unassembled WGS sequence"/>
</dbReference>
<reference evidence="3 5" key="1">
    <citation type="submission" date="2017-04" db="EMBL/GenBank/DDBJ databases">
        <title>Complete Genome Sequence of the Bacillus horikoshii 20a strain from Cuatro Cienegas, Coahuila, Mexico.</title>
        <authorList>
            <person name="Zarza E."/>
            <person name="Alcaraz L.D."/>
            <person name="Aguilar-Salinas B."/>
            <person name="Islas A."/>
            <person name="Olmedo-Alvarez G."/>
        </authorList>
    </citation>
    <scope>NUCLEOTIDE SEQUENCE [LARGE SCALE GENOMIC DNA]</scope>
    <source>
        <strain evidence="3 5">20a</strain>
    </source>
</reference>
<name>A0A1Y0CNP8_9BACI</name>
<organism evidence="4 6">
    <name type="scientific">Sutcliffiella horikoshii</name>
    <dbReference type="NCBI Taxonomy" id="79883"/>
    <lineage>
        <taxon>Bacteria</taxon>
        <taxon>Bacillati</taxon>
        <taxon>Bacillota</taxon>
        <taxon>Bacilli</taxon>
        <taxon>Bacillales</taxon>
        <taxon>Bacillaceae</taxon>
        <taxon>Sutcliffiella</taxon>
    </lineage>
</organism>
<dbReference type="Proteomes" id="UP000195573">
    <property type="component" value="Chromosome"/>
</dbReference>
<evidence type="ECO:0000256" key="2">
    <source>
        <dbReference type="SAM" id="Phobius"/>
    </source>
</evidence>
<feature type="transmembrane region" description="Helical" evidence="2">
    <location>
        <begin position="40"/>
        <end position="60"/>
    </location>
</feature>
<feature type="coiled-coil region" evidence="1">
    <location>
        <begin position="95"/>
        <end position="122"/>
    </location>
</feature>
<sequence length="153" mass="18917">MTVEHAIKTLNHHTDEATKQTLQLLVDKKRKQDTFKKREWRWRMSCCITLGLFLMYIYFFIFKQSASYSASISYFFDRSIHFWIVMFIGYQIGMIKYLLYKKDKAEKEYHDLRKEMVKRSDDYWPKPADWKQRHQVFDLMKKEFDINLYHETK</sequence>
<keyword evidence="5" id="KW-1185">Reference proteome</keyword>
<accession>A0A1Y0CNP8</accession>
<dbReference type="Pfam" id="PF10864">
    <property type="entry name" value="DUF2663"/>
    <property type="match status" value="1"/>
</dbReference>
<evidence type="ECO:0000313" key="4">
    <source>
        <dbReference type="EMBL" id="TYS53659.1"/>
    </source>
</evidence>
<dbReference type="EMBL" id="CP020880">
    <property type="protein sequence ID" value="ART76900.1"/>
    <property type="molecule type" value="Genomic_DNA"/>
</dbReference>
<keyword evidence="1" id="KW-0175">Coiled coil</keyword>
<feature type="transmembrane region" description="Helical" evidence="2">
    <location>
        <begin position="80"/>
        <end position="99"/>
    </location>
</feature>
<proteinExistence type="predicted"/>
<keyword evidence="2" id="KW-0812">Transmembrane</keyword>
<evidence type="ECO:0000256" key="1">
    <source>
        <dbReference type="SAM" id="Coils"/>
    </source>
</evidence>
<reference evidence="4 6" key="2">
    <citation type="submission" date="2019-08" db="EMBL/GenBank/DDBJ databases">
        <title>Bacillus genomes from the desert of Cuatro Cienegas, Coahuila.</title>
        <authorList>
            <person name="Olmedo-Alvarez G."/>
        </authorList>
    </citation>
    <scope>NUCLEOTIDE SEQUENCE [LARGE SCALE GENOMIC DNA]</scope>
    <source>
        <strain evidence="4 6">CH88_3T</strain>
    </source>
</reference>
<keyword evidence="2" id="KW-0472">Membrane</keyword>
<evidence type="ECO:0000313" key="5">
    <source>
        <dbReference type="Proteomes" id="UP000195573"/>
    </source>
</evidence>
<dbReference type="EMBL" id="VTEU01000017">
    <property type="protein sequence ID" value="TYS53659.1"/>
    <property type="molecule type" value="Genomic_DNA"/>
</dbReference>